<feature type="signal peptide" evidence="2">
    <location>
        <begin position="1"/>
        <end position="18"/>
    </location>
</feature>
<evidence type="ECO:0000256" key="1">
    <source>
        <dbReference type="SAM" id="MobiDB-lite"/>
    </source>
</evidence>
<organism evidence="3 4">
    <name type="scientific">Seiridium unicorne</name>
    <dbReference type="NCBI Taxonomy" id="138068"/>
    <lineage>
        <taxon>Eukaryota</taxon>
        <taxon>Fungi</taxon>
        <taxon>Dikarya</taxon>
        <taxon>Ascomycota</taxon>
        <taxon>Pezizomycotina</taxon>
        <taxon>Sordariomycetes</taxon>
        <taxon>Xylariomycetidae</taxon>
        <taxon>Amphisphaeriales</taxon>
        <taxon>Sporocadaceae</taxon>
        <taxon>Seiridium</taxon>
    </lineage>
</organism>
<keyword evidence="4" id="KW-1185">Reference proteome</keyword>
<sequence length="156" mass="16447">MKFHPAVSLATLYGHILAAPVAQINHEARKSTEEPARARRSNPNDPTILSTITDVEGLVQDIESDDDDVLGHAKNMFPLGPLKSRVRARKLDGRTEDGQSANGSGNVGLAALVDLDLGDPEHGIALGDTSSNVGGQVTDTGDDSLPGSVVWRSRST</sequence>
<feature type="region of interest" description="Disordered" evidence="1">
    <location>
        <begin position="28"/>
        <end position="47"/>
    </location>
</feature>
<feature type="region of interest" description="Disordered" evidence="1">
    <location>
        <begin position="120"/>
        <end position="156"/>
    </location>
</feature>
<dbReference type="Proteomes" id="UP001408356">
    <property type="component" value="Unassembled WGS sequence"/>
</dbReference>
<feature type="chain" id="PRO_5046147497" evidence="2">
    <location>
        <begin position="19"/>
        <end position="156"/>
    </location>
</feature>
<feature type="compositionally biased region" description="Basic and acidic residues" evidence="1">
    <location>
        <begin position="28"/>
        <end position="37"/>
    </location>
</feature>
<protein>
    <submittedName>
        <fullName evidence="3">Uncharacterized protein</fullName>
    </submittedName>
</protein>
<feature type="compositionally biased region" description="Polar residues" evidence="1">
    <location>
        <begin position="128"/>
        <end position="139"/>
    </location>
</feature>
<comment type="caution">
    <text evidence="3">The sequence shown here is derived from an EMBL/GenBank/DDBJ whole genome shotgun (WGS) entry which is preliminary data.</text>
</comment>
<evidence type="ECO:0000256" key="2">
    <source>
        <dbReference type="SAM" id="SignalP"/>
    </source>
</evidence>
<dbReference type="EMBL" id="JARVKF010000421">
    <property type="protein sequence ID" value="KAK9414836.1"/>
    <property type="molecule type" value="Genomic_DNA"/>
</dbReference>
<name>A0ABR2UKG3_9PEZI</name>
<gene>
    <name evidence="3" type="ORF">SUNI508_10779</name>
</gene>
<evidence type="ECO:0000313" key="4">
    <source>
        <dbReference type="Proteomes" id="UP001408356"/>
    </source>
</evidence>
<keyword evidence="2" id="KW-0732">Signal</keyword>
<evidence type="ECO:0000313" key="3">
    <source>
        <dbReference type="EMBL" id="KAK9414836.1"/>
    </source>
</evidence>
<accession>A0ABR2UKG3</accession>
<proteinExistence type="predicted"/>
<reference evidence="3 4" key="1">
    <citation type="journal article" date="2024" name="J. Plant Pathol.">
        <title>Sequence and assembly of the genome of Seiridium unicorne, isolate CBS 538.82, causal agent of cypress canker disease.</title>
        <authorList>
            <person name="Scali E."/>
            <person name="Rocca G.D."/>
            <person name="Danti R."/>
            <person name="Garbelotto M."/>
            <person name="Barberini S."/>
            <person name="Baroncelli R."/>
            <person name="Emiliani G."/>
        </authorList>
    </citation>
    <scope>NUCLEOTIDE SEQUENCE [LARGE SCALE GENOMIC DNA]</scope>
    <source>
        <strain evidence="3 4">BM-138-508</strain>
    </source>
</reference>